<dbReference type="Pfam" id="PF11069">
    <property type="entry name" value="CFAP298"/>
    <property type="match status" value="1"/>
</dbReference>
<dbReference type="EMBL" id="HBEB01017553">
    <property type="protein sequence ID" value="CAD8276981.1"/>
    <property type="molecule type" value="Transcribed_RNA"/>
</dbReference>
<proteinExistence type="predicted"/>
<accession>A0A7R9YN80</accession>
<dbReference type="GO" id="GO:0003352">
    <property type="term" value="P:regulation of cilium movement"/>
    <property type="evidence" value="ECO:0007669"/>
    <property type="project" value="InterPro"/>
</dbReference>
<dbReference type="InterPro" id="IPR021298">
    <property type="entry name" value="CFAP298"/>
</dbReference>
<evidence type="ECO:0000313" key="1">
    <source>
        <dbReference type="EMBL" id="CAD8276981.1"/>
    </source>
</evidence>
<sequence>MIESIAAIITRTVEDALRLIGKEQVAMKQLTTRKALLDAIDSIKGAVMIAYPMGLPPYDTVRQILDEKEDLAGSAAGLEVVDPENAATWWANKELQAGKLLSDFVGKNEKTKIVCKLQKKGSGAPQREPVISREEQQAMIAHYHQKQQEAKVLEANTEDDYANSAWANPKSLKNAFTGIGDVSWRPR</sequence>
<name>A0A7R9YN80_DIALT</name>
<protein>
    <recommendedName>
        <fullName evidence="2">Cilia- and flagella-associated protein 298</fullName>
    </recommendedName>
</protein>
<dbReference type="AlphaFoldDB" id="A0A7R9YN80"/>
<dbReference type="PANTHER" id="PTHR13238">
    <property type="entry name" value="PROTEIN C21ORF59"/>
    <property type="match status" value="1"/>
</dbReference>
<gene>
    <name evidence="1" type="ORF">PLUT1463_LOCUS11298</name>
</gene>
<organism evidence="1">
    <name type="scientific">Diacronema lutheri</name>
    <name type="common">Unicellular marine alga</name>
    <name type="synonym">Monochrysis lutheri</name>
    <dbReference type="NCBI Taxonomy" id="2081491"/>
    <lineage>
        <taxon>Eukaryota</taxon>
        <taxon>Haptista</taxon>
        <taxon>Haptophyta</taxon>
        <taxon>Pavlovophyceae</taxon>
        <taxon>Pavlovales</taxon>
        <taxon>Pavlovaceae</taxon>
        <taxon>Diacronema</taxon>
    </lineage>
</organism>
<evidence type="ECO:0008006" key="2">
    <source>
        <dbReference type="Google" id="ProtNLM"/>
    </source>
</evidence>
<reference evidence="1" key="1">
    <citation type="submission" date="2021-01" db="EMBL/GenBank/DDBJ databases">
        <authorList>
            <person name="Corre E."/>
            <person name="Pelletier E."/>
            <person name="Niang G."/>
            <person name="Scheremetjew M."/>
            <person name="Finn R."/>
            <person name="Kale V."/>
            <person name="Holt S."/>
            <person name="Cochrane G."/>
            <person name="Meng A."/>
            <person name="Brown T."/>
            <person name="Cohen L."/>
        </authorList>
    </citation>
    <scope>NUCLEOTIDE SEQUENCE</scope>
    <source>
        <strain evidence="1">RCC1537</strain>
    </source>
</reference>